<evidence type="ECO:0000256" key="1">
    <source>
        <dbReference type="SAM" id="MobiDB-lite"/>
    </source>
</evidence>
<feature type="compositionally biased region" description="Low complexity" evidence="1">
    <location>
        <begin position="121"/>
        <end position="144"/>
    </location>
</feature>
<feature type="region of interest" description="Disordered" evidence="1">
    <location>
        <begin position="31"/>
        <end position="51"/>
    </location>
</feature>
<protein>
    <submittedName>
        <fullName evidence="2">Uncharacterized protein</fullName>
    </submittedName>
</protein>
<dbReference type="EMBL" id="KK198753">
    <property type="protein sequence ID" value="KCW90853.1"/>
    <property type="molecule type" value="Genomic_DNA"/>
</dbReference>
<reference evidence="2" key="1">
    <citation type="submission" date="2013-07" db="EMBL/GenBank/DDBJ databases">
        <title>The genome of Eucalyptus grandis.</title>
        <authorList>
            <person name="Schmutz J."/>
            <person name="Hayes R."/>
            <person name="Myburg A."/>
            <person name="Tuskan G."/>
            <person name="Grattapaglia D."/>
            <person name="Rokhsar D.S."/>
        </authorList>
    </citation>
    <scope>NUCLEOTIDE SEQUENCE</scope>
    <source>
        <tissue evidence="2">Leaf extractions</tissue>
    </source>
</reference>
<dbReference type="OMA" id="DACVERM"/>
<dbReference type="InParanoid" id="A0A059DJ28"/>
<dbReference type="STRING" id="71139.A0A059DJ28"/>
<dbReference type="PANTHER" id="PTHR33625:SF3">
    <property type="entry name" value="OS04G0550700 PROTEIN"/>
    <property type="match status" value="1"/>
</dbReference>
<accession>A0A059DJ28</accession>
<dbReference type="PANTHER" id="PTHR33625">
    <property type="entry name" value="OS08G0179900 PROTEIN"/>
    <property type="match status" value="1"/>
</dbReference>
<feature type="region of interest" description="Disordered" evidence="1">
    <location>
        <begin position="116"/>
        <end position="144"/>
    </location>
</feature>
<gene>
    <name evidence="2" type="ORF">EUGRSUZ_A02904</name>
</gene>
<organism evidence="2">
    <name type="scientific">Eucalyptus grandis</name>
    <name type="common">Flooded gum</name>
    <dbReference type="NCBI Taxonomy" id="71139"/>
    <lineage>
        <taxon>Eukaryota</taxon>
        <taxon>Viridiplantae</taxon>
        <taxon>Streptophyta</taxon>
        <taxon>Embryophyta</taxon>
        <taxon>Tracheophyta</taxon>
        <taxon>Spermatophyta</taxon>
        <taxon>Magnoliopsida</taxon>
        <taxon>eudicotyledons</taxon>
        <taxon>Gunneridae</taxon>
        <taxon>Pentapetalae</taxon>
        <taxon>rosids</taxon>
        <taxon>malvids</taxon>
        <taxon>Myrtales</taxon>
        <taxon>Myrtaceae</taxon>
        <taxon>Myrtoideae</taxon>
        <taxon>Eucalypteae</taxon>
        <taxon>Eucalyptus</taxon>
    </lineage>
</organism>
<dbReference type="AlphaFoldDB" id="A0A059DJ28"/>
<proteinExistence type="predicted"/>
<dbReference type="FunCoup" id="A0A059DJ28">
    <property type="interactions" value="1027"/>
</dbReference>
<evidence type="ECO:0000313" key="2">
    <source>
        <dbReference type="EMBL" id="KCW90853.1"/>
    </source>
</evidence>
<dbReference type="Gramene" id="KCW90853">
    <property type="protein sequence ID" value="KCW90853"/>
    <property type="gene ID" value="EUGRSUZ_A02904"/>
</dbReference>
<sequence>MIKKTFDSYPQAKHISSLVTCPSEAKEYKTGFRSRRRRHSPHAKSHKLCPPLASPRPTHFFNLRGGLFGSASPAESMRRGSFGGMEGGSNSMFRTLGRSVIRAGVGGGGGSGVGGGGFQESFAASSNSSPTSPRSASGSGHKLGSSHLLSLNSATSPFSPCNTVPVSAASSGVSTWLPFPPSSEVDEDEWVFADGNEDQRRSLHFDDLVLGSVPSTDEVNGAVSAIQQVFDSGPYSQYVRDRFSPYVDNNVDQVKNTSNSLPRVSSYGSEMDWIEPAFHLSNSRALQPHEQVYDAFHLLQRDPSVQRMVISLSSDKAVWDAVLNNEAVKELRESCQAAEISSIPDTSSDGSSIDSNEVVNVVRWMFDNTVGKVTELIEKIKKLVGELFQMPPNKEAASSAPADPFEEKLRMSFLLSVVVLLVVAVARAHKV</sequence>
<name>A0A059DJ28_EUCGR</name>
<dbReference type="eggNOG" id="ENOG502QVYD">
    <property type="taxonomic scope" value="Eukaryota"/>
</dbReference>
<feature type="compositionally biased region" description="Basic residues" evidence="1">
    <location>
        <begin position="32"/>
        <end position="47"/>
    </location>
</feature>